<feature type="compositionally biased region" description="Polar residues" evidence="1">
    <location>
        <begin position="149"/>
        <end position="158"/>
    </location>
</feature>
<accession>A0A8J6TB72</accession>
<evidence type="ECO:0000313" key="4">
    <source>
        <dbReference type="Proteomes" id="UP000603545"/>
    </source>
</evidence>
<name>A0A8J6TB72_9BACT</name>
<gene>
    <name evidence="3" type="ORF">H8E80_01695</name>
</gene>
<sequence>MFKKNRDLCKRITFLYLFPLILLITFSAAPAFAHKVTIFAWVEGDTIYTQSKFSKGRKAKGALVTVFDMEGNRLLEGTTNEKGEYSFKIPKKTGLRVVLKASMGHMAEWKIPVEEIAAAHASQNKTPETKVIGDTGSPSNRAGSKADTEQPTSGSTSLQREEIRRLIDESLDQKLSPIISMLADSQDQDPGISEIMGGIGYIFGLVGVALYFANRRKTQEVRGQRSEVEK</sequence>
<feature type="region of interest" description="Disordered" evidence="1">
    <location>
        <begin position="120"/>
        <end position="161"/>
    </location>
</feature>
<feature type="transmembrane region" description="Helical" evidence="2">
    <location>
        <begin position="195"/>
        <end position="213"/>
    </location>
</feature>
<evidence type="ECO:0000256" key="1">
    <source>
        <dbReference type="SAM" id="MobiDB-lite"/>
    </source>
</evidence>
<reference evidence="3 4" key="1">
    <citation type="submission" date="2020-08" db="EMBL/GenBank/DDBJ databases">
        <title>Bridging the membrane lipid divide: bacteria of the FCB group superphylum have the potential to synthesize archaeal ether lipids.</title>
        <authorList>
            <person name="Villanueva L."/>
            <person name="Von Meijenfeldt F.A.B."/>
            <person name="Westbye A.B."/>
            <person name="Yadav S."/>
            <person name="Hopmans E.C."/>
            <person name="Dutilh B.E."/>
            <person name="Sinninghe Damste J.S."/>
        </authorList>
    </citation>
    <scope>NUCLEOTIDE SEQUENCE [LARGE SCALE GENOMIC DNA]</scope>
    <source>
        <strain evidence="3">NIOZ-UU82</strain>
    </source>
</reference>
<dbReference type="EMBL" id="JACNLL010000023">
    <property type="protein sequence ID" value="MBC8198748.1"/>
    <property type="molecule type" value="Genomic_DNA"/>
</dbReference>
<evidence type="ECO:0000313" key="3">
    <source>
        <dbReference type="EMBL" id="MBC8198748.1"/>
    </source>
</evidence>
<keyword evidence="2" id="KW-0812">Transmembrane</keyword>
<organism evidence="3 4">
    <name type="scientific">Candidatus Desulfaltia bathyphila</name>
    <dbReference type="NCBI Taxonomy" id="2841697"/>
    <lineage>
        <taxon>Bacteria</taxon>
        <taxon>Pseudomonadati</taxon>
        <taxon>Thermodesulfobacteriota</taxon>
        <taxon>Desulfobacteria</taxon>
        <taxon>Desulfobacterales</taxon>
        <taxon>Desulfobacterales incertae sedis</taxon>
        <taxon>Candidatus Desulfaltia</taxon>
    </lineage>
</organism>
<dbReference type="AlphaFoldDB" id="A0A8J6TB72"/>
<comment type="caution">
    <text evidence="3">The sequence shown here is derived from an EMBL/GenBank/DDBJ whole genome shotgun (WGS) entry which is preliminary data.</text>
</comment>
<evidence type="ECO:0000256" key="2">
    <source>
        <dbReference type="SAM" id="Phobius"/>
    </source>
</evidence>
<keyword evidence="2" id="KW-0472">Membrane</keyword>
<keyword evidence="2" id="KW-1133">Transmembrane helix</keyword>
<dbReference type="Proteomes" id="UP000603545">
    <property type="component" value="Unassembled WGS sequence"/>
</dbReference>
<proteinExistence type="predicted"/>
<protein>
    <submittedName>
        <fullName evidence="3">Uncharacterized protein</fullName>
    </submittedName>
</protein>